<dbReference type="RefSeq" id="WP_066246530.1">
    <property type="nucleotide sequence ID" value="NZ_CP036246.2"/>
</dbReference>
<name>A0A5C2HDU3_9BACT</name>
<dbReference type="Proteomes" id="UP000322644">
    <property type="component" value="Chromosome"/>
</dbReference>
<sequence length="136" mass="16286">MQIIIGISLFLIIATVIIYKINDKFEKKEFVILLSTIFIISAVFLYFDYKNEKELPNLFIEKYNKEYDNKIISLNYELLNNKVVSSKNEFIYKFSYTVLKNDKELLCLMDNVKINKIEKEYIFSNFNDLKEVCFNK</sequence>
<accession>A0A5C2HDU3</accession>
<reference evidence="2 3" key="2">
    <citation type="submission" date="2019-09" db="EMBL/GenBank/DDBJ databases">
        <title>Taxonomic note: a critical rebuttal of the proposed division of the genus Arcobacter into six genera, emended descriptions of Arcobacter anaerophilus and the genus Arcobacter, and an assessment of genus-level boundaries for Epsilonproteobacteria using in silico genomic comparator tools.</title>
        <authorList>
            <person name="On S.L.W."/>
            <person name="Miller W.G."/>
            <person name="Biggs P."/>
            <person name="Cornelius A."/>
            <person name="Vandamme P."/>
        </authorList>
    </citation>
    <scope>NUCLEOTIDE SEQUENCE [LARGE SCALE GENOMIC DNA]</scope>
    <source>
        <strain evidence="2 3">CCUG 56899</strain>
    </source>
</reference>
<protein>
    <submittedName>
        <fullName evidence="2">Putative membrane protein</fullName>
    </submittedName>
</protein>
<gene>
    <name evidence="2" type="ORF">APORC_0739</name>
</gene>
<keyword evidence="1" id="KW-0812">Transmembrane</keyword>
<evidence type="ECO:0000256" key="1">
    <source>
        <dbReference type="SAM" id="Phobius"/>
    </source>
</evidence>
<organism evidence="2 3">
    <name type="scientific">Arcobacter porcinus</name>
    <dbReference type="NCBI Taxonomy" id="1935204"/>
    <lineage>
        <taxon>Bacteria</taxon>
        <taxon>Pseudomonadati</taxon>
        <taxon>Campylobacterota</taxon>
        <taxon>Epsilonproteobacteria</taxon>
        <taxon>Campylobacterales</taxon>
        <taxon>Arcobacteraceae</taxon>
        <taxon>Arcobacter</taxon>
    </lineage>
</organism>
<reference evidence="2 3" key="1">
    <citation type="submission" date="2019-09" db="EMBL/GenBank/DDBJ databases">
        <title>Complete genome sequencing of four Arcobacter species reveals a diverse suite of mobile elements.</title>
        <authorList>
            <person name="Miller W.G."/>
            <person name="Yee E."/>
            <person name="Bono J.L."/>
        </authorList>
    </citation>
    <scope>NUCLEOTIDE SEQUENCE [LARGE SCALE GENOMIC DNA]</scope>
    <source>
        <strain evidence="2 3">CCUG 56899</strain>
    </source>
</reference>
<keyword evidence="1" id="KW-0472">Membrane</keyword>
<evidence type="ECO:0000313" key="3">
    <source>
        <dbReference type="Proteomes" id="UP000322644"/>
    </source>
</evidence>
<dbReference type="AlphaFoldDB" id="A0A5C2HDU3"/>
<keyword evidence="1" id="KW-1133">Transmembrane helix</keyword>
<evidence type="ECO:0000313" key="2">
    <source>
        <dbReference type="EMBL" id="QEP40354.1"/>
    </source>
</evidence>
<proteinExistence type="predicted"/>
<dbReference type="KEGG" id="apoc:APORC_0739"/>
<feature type="transmembrane region" description="Helical" evidence="1">
    <location>
        <begin position="30"/>
        <end position="47"/>
    </location>
</feature>
<dbReference type="EMBL" id="CP036246">
    <property type="protein sequence ID" value="QEP40354.1"/>
    <property type="molecule type" value="Genomic_DNA"/>
</dbReference>